<keyword evidence="13" id="KW-0449">Lipoprotein</keyword>
<dbReference type="GO" id="GO:0016740">
    <property type="term" value="F:transferase activity"/>
    <property type="evidence" value="ECO:0007669"/>
    <property type="project" value="UniProtKB-UniRule"/>
</dbReference>
<dbReference type="Gene3D" id="3.10.520.10">
    <property type="entry name" value="ApbE-like domains"/>
    <property type="match status" value="1"/>
</dbReference>
<evidence type="ECO:0000256" key="9">
    <source>
        <dbReference type="ARBA" id="ARBA00048540"/>
    </source>
</evidence>
<keyword evidence="14" id="KW-1185">Reference proteome</keyword>
<organism evidence="13 14">
    <name type="scientific">Ichthyobacterium seriolicida</name>
    <dbReference type="NCBI Taxonomy" id="242600"/>
    <lineage>
        <taxon>Bacteria</taxon>
        <taxon>Pseudomonadati</taxon>
        <taxon>Bacteroidota</taxon>
        <taxon>Flavobacteriia</taxon>
        <taxon>Flavobacteriales</taxon>
        <taxon>Ichthyobacteriaceae</taxon>
        <taxon>Ichthyobacterium</taxon>
    </lineage>
</organism>
<dbReference type="InterPro" id="IPR003374">
    <property type="entry name" value="ApbE-like_sf"/>
</dbReference>
<evidence type="ECO:0000256" key="5">
    <source>
        <dbReference type="ARBA" id="ARBA00022723"/>
    </source>
</evidence>
<dbReference type="GO" id="GO:0046872">
    <property type="term" value="F:metal ion binding"/>
    <property type="evidence" value="ECO:0007669"/>
    <property type="project" value="UniProtKB-UniRule"/>
</dbReference>
<dbReference type="InterPro" id="IPR024932">
    <property type="entry name" value="ApbE"/>
</dbReference>
<feature type="binding site" evidence="11">
    <location>
        <position position="299"/>
    </location>
    <ligand>
        <name>Mg(2+)</name>
        <dbReference type="ChEBI" id="CHEBI:18420"/>
    </ligand>
</feature>
<proteinExistence type="inferred from homology"/>
<evidence type="ECO:0000256" key="10">
    <source>
        <dbReference type="PIRNR" id="PIRNR006268"/>
    </source>
</evidence>
<evidence type="ECO:0000256" key="4">
    <source>
        <dbReference type="ARBA" id="ARBA00022679"/>
    </source>
</evidence>
<feature type="binding site" evidence="11">
    <location>
        <position position="303"/>
    </location>
    <ligand>
        <name>Mg(2+)</name>
        <dbReference type="ChEBI" id="CHEBI:18420"/>
    </ligand>
</feature>
<sequence length="353" mass="40307">MEQHLDNSFMVKYIVCNFNKLSISFSLGRVLSLLVISFILSACEENIDIMHLYEGDVFGTTYSIKYTAREDQDYKTDIDSLFKVINKSMSTYSADSDISKINDGKVVYIDEMFEEVFFKSKEIYNKTEGYFDPTVYVLEKMGNADSEKDLQELRNLVGFGKLKLIDGYIYKDDPDVIFTFNAIAKGYAIDLVGRLLDKKGSQNYLIEIGGEILVKGKKIDGKKWMVGIESPRMDLDRQIAEYLVMEDQAVATSGNYRKYTIDKQTNKKRVHIINPISGEDQESDIISASVVSKSCMIADAYATAFMAMGFDKSISHLKESREDISVYFIYIDSEGNEKTYISENLKKQIIRFL</sequence>
<gene>
    <name evidence="13" type="ORF">JBKA6_0198</name>
</gene>
<keyword evidence="7 10" id="KW-0460">Magnesium</keyword>
<dbReference type="PANTHER" id="PTHR30040">
    <property type="entry name" value="THIAMINE BIOSYNTHESIS LIPOPROTEIN APBE"/>
    <property type="match status" value="1"/>
</dbReference>
<dbReference type="AlphaFoldDB" id="A0A1J1E8F0"/>
<dbReference type="PIRSF" id="PIRSF006268">
    <property type="entry name" value="ApbE"/>
    <property type="match status" value="1"/>
</dbReference>
<comment type="catalytic activity">
    <reaction evidence="9 10">
        <text>L-threonyl-[protein] + FAD = FMN-L-threonyl-[protein] + AMP + H(+)</text>
        <dbReference type="Rhea" id="RHEA:36847"/>
        <dbReference type="Rhea" id="RHEA-COMP:11060"/>
        <dbReference type="Rhea" id="RHEA-COMP:11061"/>
        <dbReference type="ChEBI" id="CHEBI:15378"/>
        <dbReference type="ChEBI" id="CHEBI:30013"/>
        <dbReference type="ChEBI" id="CHEBI:57692"/>
        <dbReference type="ChEBI" id="CHEBI:74257"/>
        <dbReference type="ChEBI" id="CHEBI:456215"/>
        <dbReference type="EC" id="2.7.1.180"/>
    </reaction>
</comment>
<dbReference type="Pfam" id="PF02424">
    <property type="entry name" value="ApbE"/>
    <property type="match status" value="1"/>
</dbReference>
<comment type="similarity">
    <text evidence="10">Belongs to the ApbE family.</text>
</comment>
<keyword evidence="12" id="KW-0812">Transmembrane</keyword>
<evidence type="ECO:0000256" key="12">
    <source>
        <dbReference type="SAM" id="Phobius"/>
    </source>
</evidence>
<dbReference type="KEGG" id="ise:JBKA6_0198"/>
<dbReference type="SUPFAM" id="SSF143631">
    <property type="entry name" value="ApbE-like"/>
    <property type="match status" value="1"/>
</dbReference>
<keyword evidence="12" id="KW-1133">Transmembrane helix</keyword>
<keyword evidence="3 10" id="KW-0285">Flavoprotein</keyword>
<reference evidence="13 14" key="1">
    <citation type="submission" date="2014-03" db="EMBL/GenBank/DDBJ databases">
        <title>complete genome sequence of Flavobacteriaceae bacterium JBKA-6.</title>
        <authorList>
            <person name="Takano T."/>
            <person name="Nakamura Y."/>
            <person name="Takuma S."/>
            <person name="Yasuike M."/>
            <person name="Matsuyama T."/>
            <person name="Sakai T."/>
            <person name="Fujiwara A."/>
            <person name="Kimoto K."/>
            <person name="Fukuda Y."/>
            <person name="Kondo H."/>
            <person name="Hirono I."/>
            <person name="Nakayasu C."/>
        </authorList>
    </citation>
    <scope>NUCLEOTIDE SEQUENCE [LARGE SCALE GENOMIC DNA]</scope>
    <source>
        <strain evidence="13 14">JBKA-6</strain>
    </source>
</reference>
<evidence type="ECO:0000313" key="13">
    <source>
        <dbReference type="EMBL" id="BAV94211.1"/>
    </source>
</evidence>
<protein>
    <recommendedName>
        <fullName evidence="2 10">FAD:protein FMN transferase</fullName>
        <ecNumber evidence="1 10">2.7.1.180</ecNumber>
    </recommendedName>
    <alternativeName>
        <fullName evidence="8 10">Flavin transferase</fullName>
    </alternativeName>
</protein>
<keyword evidence="6 10" id="KW-0274">FAD</keyword>
<dbReference type="Proteomes" id="UP000243197">
    <property type="component" value="Chromosome"/>
</dbReference>
<keyword evidence="12" id="KW-0472">Membrane</keyword>
<name>A0A1J1E8F0_9FLAO</name>
<feature type="binding site" evidence="11">
    <location>
        <position position="182"/>
    </location>
    <ligand>
        <name>Mg(2+)</name>
        <dbReference type="ChEBI" id="CHEBI:18420"/>
    </ligand>
</feature>
<evidence type="ECO:0000256" key="6">
    <source>
        <dbReference type="ARBA" id="ARBA00022827"/>
    </source>
</evidence>
<dbReference type="PANTHER" id="PTHR30040:SF2">
    <property type="entry name" value="FAD:PROTEIN FMN TRANSFERASE"/>
    <property type="match status" value="1"/>
</dbReference>
<accession>A0A1J1E8F0</accession>
<comment type="cofactor">
    <cofactor evidence="11">
        <name>Mg(2+)</name>
        <dbReference type="ChEBI" id="CHEBI:18420"/>
    </cofactor>
    <cofactor evidence="11">
        <name>Mn(2+)</name>
        <dbReference type="ChEBI" id="CHEBI:29035"/>
    </cofactor>
    <text evidence="11">Magnesium. Can also use manganese.</text>
</comment>
<evidence type="ECO:0000256" key="7">
    <source>
        <dbReference type="ARBA" id="ARBA00022842"/>
    </source>
</evidence>
<keyword evidence="5 10" id="KW-0479">Metal-binding</keyword>
<evidence type="ECO:0000256" key="11">
    <source>
        <dbReference type="PIRSR" id="PIRSR006268-2"/>
    </source>
</evidence>
<keyword evidence="4 10" id="KW-0808">Transferase</keyword>
<evidence type="ECO:0000313" key="14">
    <source>
        <dbReference type="Proteomes" id="UP000243197"/>
    </source>
</evidence>
<dbReference type="EC" id="2.7.1.180" evidence="1 10"/>
<evidence type="ECO:0000256" key="1">
    <source>
        <dbReference type="ARBA" id="ARBA00011955"/>
    </source>
</evidence>
<dbReference type="EMBL" id="AP014564">
    <property type="protein sequence ID" value="BAV94211.1"/>
    <property type="molecule type" value="Genomic_DNA"/>
</dbReference>
<evidence type="ECO:0000256" key="8">
    <source>
        <dbReference type="ARBA" id="ARBA00031306"/>
    </source>
</evidence>
<evidence type="ECO:0000256" key="2">
    <source>
        <dbReference type="ARBA" id="ARBA00016337"/>
    </source>
</evidence>
<evidence type="ECO:0000256" key="3">
    <source>
        <dbReference type="ARBA" id="ARBA00022630"/>
    </source>
</evidence>
<feature type="transmembrane region" description="Helical" evidence="12">
    <location>
        <begin position="21"/>
        <end position="40"/>
    </location>
</feature>